<dbReference type="OrthoDB" id="10267031at2759"/>
<dbReference type="GO" id="GO:0002183">
    <property type="term" value="P:cytoplasmic translational initiation"/>
    <property type="evidence" value="ECO:0007669"/>
    <property type="project" value="TreeGrafter"/>
</dbReference>
<dbReference type="PANTHER" id="PTHR15350">
    <property type="entry name" value="COP9 SIGNALOSOME COMPLEX SUBUNIT 7/DENDRITIC CELL PROTEIN GA17"/>
    <property type="match status" value="1"/>
</dbReference>
<evidence type="ECO:0000313" key="4">
    <source>
        <dbReference type="Proteomes" id="UP001140094"/>
    </source>
</evidence>
<proteinExistence type="inferred from homology"/>
<dbReference type="InterPro" id="IPR000717">
    <property type="entry name" value="PCI_dom"/>
</dbReference>
<organism evidence="3 4">
    <name type="scientific">Coemansia guatemalensis</name>
    <dbReference type="NCBI Taxonomy" id="2761395"/>
    <lineage>
        <taxon>Eukaryota</taxon>
        <taxon>Fungi</taxon>
        <taxon>Fungi incertae sedis</taxon>
        <taxon>Zoopagomycota</taxon>
        <taxon>Kickxellomycotina</taxon>
        <taxon>Kickxellomycetes</taxon>
        <taxon>Kickxellales</taxon>
        <taxon>Kickxellaceae</taxon>
        <taxon>Coemansia</taxon>
    </lineage>
</organism>
<comment type="similarity">
    <text evidence="1">Belongs to the CSN7/EIF3M family. CSN7 subfamily.</text>
</comment>
<dbReference type="EMBL" id="JANBUO010000530">
    <property type="protein sequence ID" value="KAJ2803404.1"/>
    <property type="molecule type" value="Genomic_DNA"/>
</dbReference>
<keyword evidence="4" id="KW-1185">Reference proteome</keyword>
<sequence length="404" mass="42692">MSGTEVFFVDGAVATQVEELARVLGESKGVNNVEEYVQELSGRSDVVSAVVSEGSNGVLARLSDERIEAAYNQLFAIAALEEKSGGVDSIAEAVARDVAEHAESGVAGLRVLNSLYNVAKSGSARAAVFGGMAELAGRTQTAAALVPVVPRVAAMVGEWGAEAKAQGLAALLALRKTFDGAQLSNEAYAVELAYLGVADAEDVEQSAEVARSAIVRFANLSGVCDVDALAGLPTVQTLGQQQKLAAAGGLLETMLGSNYAQWQTYAMENKDALVALGVDCEKAGDKMRLLALASLAAERVGQAIPYAEIAEAIAVEEEDVELWVIDVVRSGLVQGKMHQGSRTLVPSRSTFRRFGLPQWQHLAQRLDEWRVALDNLLPVVRNAREVAQQQANNSAGQARVTITE</sequence>
<accession>A0A9W8I0L3</accession>
<dbReference type="SMART" id="SM00088">
    <property type="entry name" value="PINT"/>
    <property type="match status" value="1"/>
</dbReference>
<evidence type="ECO:0000259" key="2">
    <source>
        <dbReference type="PROSITE" id="PS50250"/>
    </source>
</evidence>
<comment type="caution">
    <text evidence="3">The sequence shown here is derived from an EMBL/GenBank/DDBJ whole genome shotgun (WGS) entry which is preliminary data.</text>
</comment>
<dbReference type="InterPro" id="IPR045237">
    <property type="entry name" value="COPS7/eIF3m"/>
</dbReference>
<reference evidence="3" key="1">
    <citation type="submission" date="2022-07" db="EMBL/GenBank/DDBJ databases">
        <title>Phylogenomic reconstructions and comparative analyses of Kickxellomycotina fungi.</title>
        <authorList>
            <person name="Reynolds N.K."/>
            <person name="Stajich J.E."/>
            <person name="Barry K."/>
            <person name="Grigoriev I.V."/>
            <person name="Crous P."/>
            <person name="Smith M.E."/>
        </authorList>
    </citation>
    <scope>NUCLEOTIDE SEQUENCE</scope>
    <source>
        <strain evidence="3">NRRL 1565</strain>
    </source>
</reference>
<dbReference type="PANTHER" id="PTHR15350:SF2">
    <property type="entry name" value="EUKARYOTIC TRANSLATION INITIATION FACTOR 3 SUBUNIT M"/>
    <property type="match status" value="1"/>
</dbReference>
<dbReference type="GO" id="GO:0005852">
    <property type="term" value="C:eukaryotic translation initiation factor 3 complex"/>
    <property type="evidence" value="ECO:0007669"/>
    <property type="project" value="TreeGrafter"/>
</dbReference>
<feature type="domain" description="PCI" evidence="2">
    <location>
        <begin position="183"/>
        <end position="351"/>
    </location>
</feature>
<evidence type="ECO:0000313" key="3">
    <source>
        <dbReference type="EMBL" id="KAJ2803404.1"/>
    </source>
</evidence>
<dbReference type="Pfam" id="PF01399">
    <property type="entry name" value="PCI"/>
    <property type="match status" value="1"/>
</dbReference>
<evidence type="ECO:0000256" key="1">
    <source>
        <dbReference type="ARBA" id="ARBA00008482"/>
    </source>
</evidence>
<gene>
    <name evidence="3" type="ORF">H4R20_002908</name>
</gene>
<dbReference type="Proteomes" id="UP001140094">
    <property type="component" value="Unassembled WGS sequence"/>
</dbReference>
<dbReference type="Pfam" id="PF18005">
    <property type="entry name" value="eIF3m_C_helix"/>
    <property type="match status" value="1"/>
</dbReference>
<protein>
    <recommendedName>
        <fullName evidence="2">PCI domain-containing protein</fullName>
    </recommendedName>
</protein>
<dbReference type="PROSITE" id="PS50250">
    <property type="entry name" value="PCI"/>
    <property type="match status" value="1"/>
</dbReference>
<name>A0A9W8I0L3_9FUNG</name>
<dbReference type="InterPro" id="IPR040750">
    <property type="entry name" value="eIF3m_C_helix"/>
</dbReference>
<dbReference type="AlphaFoldDB" id="A0A9W8I0L3"/>